<dbReference type="InterPro" id="IPR031061">
    <property type="entry name" value="HMGB_plant"/>
</dbReference>
<dbReference type="SMART" id="SM00398">
    <property type="entry name" value="HMG"/>
    <property type="match status" value="1"/>
</dbReference>
<sequence>MRGLDSASSKKQTNMHGAWKRVYVDPSEVQRNASESDVALCEKDNPTATVGHIVPRCDRKKEAKSKKIKISTESKMKNDAVRSDDTIKGAKRKTESKAKGATKQAKKAKGKDPNAPKRPASGFLIFMETFRKTYKEANPESKGVAAAAKAGGEKWKQMSEEEKAPYNKDAGARKATYEQALTKYRNGDSSKDDGGEVSEAAAEDEEVFALSW</sequence>
<dbReference type="AlphaFoldDB" id="A0A8T0HH45"/>
<keyword evidence="8" id="KW-1185">Reference proteome</keyword>
<dbReference type="InterPro" id="IPR009071">
    <property type="entry name" value="HMG_box_dom"/>
</dbReference>
<dbReference type="InterPro" id="IPR036910">
    <property type="entry name" value="HMG_box_dom_sf"/>
</dbReference>
<protein>
    <recommendedName>
        <fullName evidence="6">HMG box domain-containing protein</fullName>
    </recommendedName>
</protein>
<dbReference type="SUPFAM" id="SSF47095">
    <property type="entry name" value="HMG-box"/>
    <property type="match status" value="1"/>
</dbReference>
<dbReference type="Proteomes" id="UP000822688">
    <property type="component" value="Chromosome 6"/>
</dbReference>
<evidence type="ECO:0000256" key="5">
    <source>
        <dbReference type="SAM" id="MobiDB-lite"/>
    </source>
</evidence>
<dbReference type="PANTHER" id="PTHR46261:SF1">
    <property type="entry name" value="HIGH MOBILITY GROUP B PROTEIN 1"/>
    <property type="match status" value="1"/>
</dbReference>
<dbReference type="EMBL" id="CM026427">
    <property type="protein sequence ID" value="KAG0569912.1"/>
    <property type="molecule type" value="Genomic_DNA"/>
</dbReference>
<organism evidence="7 8">
    <name type="scientific">Ceratodon purpureus</name>
    <name type="common">Fire moss</name>
    <name type="synonym">Dicranum purpureum</name>
    <dbReference type="NCBI Taxonomy" id="3225"/>
    <lineage>
        <taxon>Eukaryota</taxon>
        <taxon>Viridiplantae</taxon>
        <taxon>Streptophyta</taxon>
        <taxon>Embryophyta</taxon>
        <taxon>Bryophyta</taxon>
        <taxon>Bryophytina</taxon>
        <taxon>Bryopsida</taxon>
        <taxon>Dicranidae</taxon>
        <taxon>Pseudoditrichales</taxon>
        <taxon>Ditrichaceae</taxon>
        <taxon>Ceratodon</taxon>
    </lineage>
</organism>
<feature type="compositionally biased region" description="Basic and acidic residues" evidence="5">
    <location>
        <begin position="70"/>
        <end position="98"/>
    </location>
</feature>
<feature type="region of interest" description="Disordered" evidence="5">
    <location>
        <begin position="138"/>
        <end position="212"/>
    </location>
</feature>
<evidence type="ECO:0000256" key="4">
    <source>
        <dbReference type="PROSITE-ProRule" id="PRU00267"/>
    </source>
</evidence>
<feature type="compositionally biased region" description="Polar residues" evidence="5">
    <location>
        <begin position="1"/>
        <end position="15"/>
    </location>
</feature>
<dbReference type="Gene3D" id="1.10.30.10">
    <property type="entry name" value="High mobility group box domain"/>
    <property type="match status" value="1"/>
</dbReference>
<evidence type="ECO:0000256" key="3">
    <source>
        <dbReference type="ARBA" id="ARBA00023242"/>
    </source>
</evidence>
<accession>A0A8T0HH45</accession>
<comment type="subcellular location">
    <subcellularLocation>
        <location evidence="1">Nucleus</location>
    </subcellularLocation>
</comment>
<reference evidence="7 8" key="1">
    <citation type="submission" date="2020-06" db="EMBL/GenBank/DDBJ databases">
        <title>WGS assembly of Ceratodon purpureus strain R40.</title>
        <authorList>
            <person name="Carey S.B."/>
            <person name="Jenkins J."/>
            <person name="Shu S."/>
            <person name="Lovell J.T."/>
            <person name="Sreedasyam A."/>
            <person name="Maumus F."/>
            <person name="Tiley G.P."/>
            <person name="Fernandez-Pozo N."/>
            <person name="Barry K."/>
            <person name="Chen C."/>
            <person name="Wang M."/>
            <person name="Lipzen A."/>
            <person name="Daum C."/>
            <person name="Saski C.A."/>
            <person name="Payton A.C."/>
            <person name="Mcbreen J.C."/>
            <person name="Conrad R.E."/>
            <person name="Kollar L.M."/>
            <person name="Olsson S."/>
            <person name="Huttunen S."/>
            <person name="Landis J.B."/>
            <person name="Wickett N.J."/>
            <person name="Johnson M.G."/>
            <person name="Rensing S.A."/>
            <person name="Grimwood J."/>
            <person name="Schmutz J."/>
            <person name="Mcdaniel S.F."/>
        </authorList>
    </citation>
    <scope>NUCLEOTIDE SEQUENCE [LARGE SCALE GENOMIC DNA]</scope>
    <source>
        <strain evidence="7 8">R40</strain>
    </source>
</reference>
<name>A0A8T0HH45_CERPU</name>
<keyword evidence="3 4" id="KW-0539">Nucleus</keyword>
<dbReference type="EMBL" id="CM026427">
    <property type="protein sequence ID" value="KAG0569906.1"/>
    <property type="molecule type" value="Genomic_DNA"/>
</dbReference>
<feature type="compositionally biased region" description="Basic and acidic residues" evidence="5">
    <location>
        <begin position="151"/>
        <end position="176"/>
    </location>
</feature>
<evidence type="ECO:0000313" key="8">
    <source>
        <dbReference type="Proteomes" id="UP000822688"/>
    </source>
</evidence>
<dbReference type="OrthoDB" id="1919336at2759"/>
<gene>
    <name evidence="7" type="ORF">KC19_6G124700</name>
</gene>
<evidence type="ECO:0000313" key="7">
    <source>
        <dbReference type="EMBL" id="KAG0569908.1"/>
    </source>
</evidence>
<feature type="compositionally biased region" description="Acidic residues" evidence="5">
    <location>
        <begin position="201"/>
        <end position="212"/>
    </location>
</feature>
<feature type="compositionally biased region" description="Basic and acidic residues" evidence="5">
    <location>
        <begin position="185"/>
        <end position="194"/>
    </location>
</feature>
<proteinExistence type="predicted"/>
<dbReference type="Pfam" id="PF00505">
    <property type="entry name" value="HMG_box"/>
    <property type="match status" value="1"/>
</dbReference>
<keyword evidence="2 4" id="KW-0238">DNA-binding</keyword>
<dbReference type="PROSITE" id="PS50118">
    <property type="entry name" value="HMG_BOX_2"/>
    <property type="match status" value="1"/>
</dbReference>
<dbReference type="PANTHER" id="PTHR46261">
    <property type="entry name" value="HIGH MOBILITY GROUP B PROTEIN 4-RELATED"/>
    <property type="match status" value="1"/>
</dbReference>
<feature type="region of interest" description="Disordered" evidence="5">
    <location>
        <begin position="1"/>
        <end position="20"/>
    </location>
</feature>
<comment type="caution">
    <text evidence="7">The sequence shown here is derived from an EMBL/GenBank/DDBJ whole genome shotgun (WGS) entry which is preliminary data.</text>
</comment>
<dbReference type="EMBL" id="CM026427">
    <property type="protein sequence ID" value="KAG0569910.1"/>
    <property type="molecule type" value="Genomic_DNA"/>
</dbReference>
<evidence type="ECO:0000259" key="6">
    <source>
        <dbReference type="PROSITE" id="PS50118"/>
    </source>
</evidence>
<evidence type="ECO:0000256" key="2">
    <source>
        <dbReference type="ARBA" id="ARBA00023125"/>
    </source>
</evidence>
<evidence type="ECO:0000256" key="1">
    <source>
        <dbReference type="ARBA" id="ARBA00004123"/>
    </source>
</evidence>
<feature type="domain" description="HMG box" evidence="6">
    <location>
        <begin position="116"/>
        <end position="185"/>
    </location>
</feature>
<dbReference type="GO" id="GO:0005634">
    <property type="term" value="C:nucleus"/>
    <property type="evidence" value="ECO:0007669"/>
    <property type="project" value="UniProtKB-SubCell"/>
</dbReference>
<feature type="DNA-binding region" description="HMG box" evidence="4">
    <location>
        <begin position="116"/>
        <end position="185"/>
    </location>
</feature>
<dbReference type="EMBL" id="CM026427">
    <property type="protein sequence ID" value="KAG0569908.1"/>
    <property type="molecule type" value="Genomic_DNA"/>
</dbReference>
<feature type="region of interest" description="Disordered" evidence="5">
    <location>
        <begin position="55"/>
        <end position="120"/>
    </location>
</feature>
<dbReference type="GO" id="GO:0003677">
    <property type="term" value="F:DNA binding"/>
    <property type="evidence" value="ECO:0007669"/>
    <property type="project" value="UniProtKB-UniRule"/>
</dbReference>